<feature type="domain" description="PPM-type phosphatase" evidence="1">
    <location>
        <begin position="78"/>
        <end position="320"/>
    </location>
</feature>
<dbReference type="RefSeq" id="WP_168512908.1">
    <property type="nucleotide sequence ID" value="NZ_JAAXLS010000003.1"/>
</dbReference>
<name>A0ABX1IYY9_9PSEU</name>
<evidence type="ECO:0000313" key="2">
    <source>
        <dbReference type="EMBL" id="NKQ52740.1"/>
    </source>
</evidence>
<dbReference type="Proteomes" id="UP000715441">
    <property type="component" value="Unassembled WGS sequence"/>
</dbReference>
<dbReference type="Pfam" id="PF12773">
    <property type="entry name" value="DZR"/>
    <property type="match status" value="1"/>
</dbReference>
<accession>A0ABX1IYY9</accession>
<evidence type="ECO:0000259" key="1">
    <source>
        <dbReference type="PROSITE" id="PS51746"/>
    </source>
</evidence>
<dbReference type="InterPro" id="IPR001932">
    <property type="entry name" value="PPM-type_phosphatase-like_dom"/>
</dbReference>
<gene>
    <name evidence="2" type="ORF">HFP15_07580</name>
</gene>
<dbReference type="PROSITE" id="PS51746">
    <property type="entry name" value="PPM_2"/>
    <property type="match status" value="1"/>
</dbReference>
<evidence type="ECO:0000313" key="3">
    <source>
        <dbReference type="Proteomes" id="UP000715441"/>
    </source>
</evidence>
<dbReference type="SMART" id="SM00332">
    <property type="entry name" value="PP2Cc"/>
    <property type="match status" value="1"/>
</dbReference>
<dbReference type="EMBL" id="JAAXLS010000003">
    <property type="protein sequence ID" value="NKQ52740.1"/>
    <property type="molecule type" value="Genomic_DNA"/>
</dbReference>
<organism evidence="2 3">
    <name type="scientific">Amycolatopsis acididurans</name>
    <dbReference type="NCBI Taxonomy" id="2724524"/>
    <lineage>
        <taxon>Bacteria</taxon>
        <taxon>Bacillati</taxon>
        <taxon>Actinomycetota</taxon>
        <taxon>Actinomycetes</taxon>
        <taxon>Pseudonocardiales</taxon>
        <taxon>Pseudonocardiaceae</taxon>
        <taxon>Amycolatopsis</taxon>
    </lineage>
</organism>
<proteinExistence type="predicted"/>
<dbReference type="InterPro" id="IPR025874">
    <property type="entry name" value="DZR"/>
</dbReference>
<dbReference type="CDD" id="cd00143">
    <property type="entry name" value="PP2Cc"/>
    <property type="match status" value="1"/>
</dbReference>
<dbReference type="Pfam" id="PF13672">
    <property type="entry name" value="PP2C_2"/>
    <property type="match status" value="1"/>
</dbReference>
<reference evidence="2 3" key="1">
    <citation type="submission" date="2020-04" db="EMBL/GenBank/DDBJ databases">
        <title>Novel species.</title>
        <authorList>
            <person name="Teo W.F.A."/>
            <person name="Lipun K."/>
            <person name="Srisuk N."/>
            <person name="Duangmal K."/>
        </authorList>
    </citation>
    <scope>NUCLEOTIDE SEQUENCE [LARGE SCALE GENOMIC DNA]</scope>
    <source>
        <strain evidence="2 3">K13G38</strain>
    </source>
</reference>
<comment type="caution">
    <text evidence="2">The sequence shown here is derived from an EMBL/GenBank/DDBJ whole genome shotgun (WGS) entry which is preliminary data.</text>
</comment>
<keyword evidence="3" id="KW-1185">Reference proteome</keyword>
<sequence length="328" mass="33611">MGVVVCPACGAAVEPAHRFCENCGENLYLRRTPEGGPLGAAGPDCPSCGGVVADDGFCEDCGRARPSGRDRMEFDLGLVAGVSDRGRVRARNEDSMAFATVGPKDAPGAVVVTLADGVGSTRRADEASQAAVDAALERIADCLHAGKDARESTVDGFAAAADVVATLGEPRSSELAPSCTLVSVIATPGEITVGWIGDSRAYWLDGARSRKITVDDTLYAQLREAGWPEQEASANPNAHALARWVGADADREAPGIAVLSSPGPGLLLVCSDGLWNYVPAAVDLAGLVAAEPPLAVAAKLTAVALEAGGGDNITVVVLPYPFDVTESE</sequence>
<dbReference type="InterPro" id="IPR036457">
    <property type="entry name" value="PPM-type-like_dom_sf"/>
</dbReference>
<protein>
    <submittedName>
        <fullName evidence="2">Serine/threonine protein phosphatase</fullName>
    </submittedName>
</protein>
<dbReference type="SMART" id="SM00331">
    <property type="entry name" value="PP2C_SIG"/>
    <property type="match status" value="1"/>
</dbReference>
<dbReference type="SUPFAM" id="SSF81606">
    <property type="entry name" value="PP2C-like"/>
    <property type="match status" value="1"/>
</dbReference>
<dbReference type="Gene3D" id="3.60.40.10">
    <property type="entry name" value="PPM-type phosphatase domain"/>
    <property type="match status" value="1"/>
</dbReference>